<accession>A0A0F8Z5L6</accession>
<evidence type="ECO:0000256" key="2">
    <source>
        <dbReference type="ARBA" id="ARBA00023125"/>
    </source>
</evidence>
<organism evidence="5">
    <name type="scientific">marine sediment metagenome</name>
    <dbReference type="NCBI Taxonomy" id="412755"/>
    <lineage>
        <taxon>unclassified sequences</taxon>
        <taxon>metagenomes</taxon>
        <taxon>ecological metagenomes</taxon>
    </lineage>
</organism>
<dbReference type="AlphaFoldDB" id="A0A0F8Z5L6"/>
<dbReference type="SMART" id="SM00895">
    <property type="entry name" value="FCD"/>
    <property type="match status" value="1"/>
</dbReference>
<dbReference type="GO" id="GO:0003677">
    <property type="term" value="F:DNA binding"/>
    <property type="evidence" value="ECO:0007669"/>
    <property type="project" value="UniProtKB-KW"/>
</dbReference>
<evidence type="ECO:0000313" key="5">
    <source>
        <dbReference type="EMBL" id="KKK89072.1"/>
    </source>
</evidence>
<dbReference type="SUPFAM" id="SSF48008">
    <property type="entry name" value="GntR ligand-binding domain-like"/>
    <property type="match status" value="1"/>
</dbReference>
<dbReference type="PANTHER" id="PTHR43537">
    <property type="entry name" value="TRANSCRIPTIONAL REGULATOR, GNTR FAMILY"/>
    <property type="match status" value="1"/>
</dbReference>
<protein>
    <recommendedName>
        <fullName evidence="4">GntR C-terminal domain-containing protein</fullName>
    </recommendedName>
</protein>
<evidence type="ECO:0000256" key="3">
    <source>
        <dbReference type="ARBA" id="ARBA00023163"/>
    </source>
</evidence>
<keyword evidence="1" id="KW-0805">Transcription regulation</keyword>
<feature type="domain" description="GntR C-terminal" evidence="4">
    <location>
        <begin position="2"/>
        <end position="124"/>
    </location>
</feature>
<proteinExistence type="predicted"/>
<reference evidence="5" key="1">
    <citation type="journal article" date="2015" name="Nature">
        <title>Complex archaea that bridge the gap between prokaryotes and eukaryotes.</title>
        <authorList>
            <person name="Spang A."/>
            <person name="Saw J.H."/>
            <person name="Jorgensen S.L."/>
            <person name="Zaremba-Niedzwiedzka K."/>
            <person name="Martijn J."/>
            <person name="Lind A.E."/>
            <person name="van Eijk R."/>
            <person name="Schleper C."/>
            <person name="Guy L."/>
            <person name="Ettema T.J."/>
        </authorList>
    </citation>
    <scope>NUCLEOTIDE SEQUENCE</scope>
</reference>
<sequence length="137" mass="15736">KEILEGRKIIEVSLTALAAERATHKDVKAIEGAIREMEKSIEDLDLFVAADMKFHLSIISSAHNNFLEEMYRRTSDILKHVISIIVQFPLVKDKALDMHWKILENIKLKDEEGARKASISHLRDVWNSIKMTLQISD</sequence>
<dbReference type="Pfam" id="PF07729">
    <property type="entry name" value="FCD"/>
    <property type="match status" value="1"/>
</dbReference>
<feature type="non-terminal residue" evidence="5">
    <location>
        <position position="1"/>
    </location>
</feature>
<keyword evidence="2" id="KW-0238">DNA-binding</keyword>
<evidence type="ECO:0000259" key="4">
    <source>
        <dbReference type="SMART" id="SM00895"/>
    </source>
</evidence>
<name>A0A0F8Z5L6_9ZZZZ</name>
<gene>
    <name evidence="5" type="ORF">LCGC14_2736780</name>
</gene>
<dbReference type="Gene3D" id="1.20.120.530">
    <property type="entry name" value="GntR ligand-binding domain-like"/>
    <property type="match status" value="1"/>
</dbReference>
<keyword evidence="3" id="KW-0804">Transcription</keyword>
<dbReference type="InterPro" id="IPR008920">
    <property type="entry name" value="TF_FadR/GntR_C"/>
</dbReference>
<comment type="caution">
    <text evidence="5">The sequence shown here is derived from an EMBL/GenBank/DDBJ whole genome shotgun (WGS) entry which is preliminary data.</text>
</comment>
<dbReference type="EMBL" id="LAZR01049681">
    <property type="protein sequence ID" value="KKK89072.1"/>
    <property type="molecule type" value="Genomic_DNA"/>
</dbReference>
<dbReference type="PANTHER" id="PTHR43537:SF5">
    <property type="entry name" value="UXU OPERON TRANSCRIPTIONAL REGULATOR"/>
    <property type="match status" value="1"/>
</dbReference>
<evidence type="ECO:0000256" key="1">
    <source>
        <dbReference type="ARBA" id="ARBA00023015"/>
    </source>
</evidence>
<dbReference type="InterPro" id="IPR011711">
    <property type="entry name" value="GntR_C"/>
</dbReference>